<feature type="region of interest" description="Disordered" evidence="1">
    <location>
        <begin position="57"/>
        <end position="97"/>
    </location>
</feature>
<dbReference type="EMBL" id="OW152834">
    <property type="protein sequence ID" value="CAH2055904.1"/>
    <property type="molecule type" value="Genomic_DNA"/>
</dbReference>
<evidence type="ECO:0000256" key="1">
    <source>
        <dbReference type="SAM" id="MobiDB-lite"/>
    </source>
</evidence>
<feature type="non-terminal residue" evidence="2">
    <location>
        <position position="97"/>
    </location>
</feature>
<organism evidence="2 3">
    <name type="scientific">Iphiclides podalirius</name>
    <name type="common">scarce swallowtail</name>
    <dbReference type="NCBI Taxonomy" id="110791"/>
    <lineage>
        <taxon>Eukaryota</taxon>
        <taxon>Metazoa</taxon>
        <taxon>Ecdysozoa</taxon>
        <taxon>Arthropoda</taxon>
        <taxon>Hexapoda</taxon>
        <taxon>Insecta</taxon>
        <taxon>Pterygota</taxon>
        <taxon>Neoptera</taxon>
        <taxon>Endopterygota</taxon>
        <taxon>Lepidoptera</taxon>
        <taxon>Glossata</taxon>
        <taxon>Ditrysia</taxon>
        <taxon>Papilionoidea</taxon>
        <taxon>Papilionidae</taxon>
        <taxon>Papilioninae</taxon>
        <taxon>Iphiclides</taxon>
    </lineage>
</organism>
<proteinExistence type="predicted"/>
<name>A0ABN8IHR3_9NEOP</name>
<keyword evidence="3" id="KW-1185">Reference proteome</keyword>
<evidence type="ECO:0000313" key="2">
    <source>
        <dbReference type="EMBL" id="CAH2055904.1"/>
    </source>
</evidence>
<evidence type="ECO:0000313" key="3">
    <source>
        <dbReference type="Proteomes" id="UP000837857"/>
    </source>
</evidence>
<sequence length="97" mass="10809">MRQLNTELIRVECAARDLFRSPSATRLRQGRRRAIPRERSNGQLANVESGPLRARYRTSSAELTTAREGRTIGRPTNVTATRPHGRGGRRGNAPCRG</sequence>
<gene>
    <name evidence="2" type="ORF">IPOD504_LOCUS9196</name>
</gene>
<reference evidence="2" key="1">
    <citation type="submission" date="2022-03" db="EMBL/GenBank/DDBJ databases">
        <authorList>
            <person name="Martin H S."/>
        </authorList>
    </citation>
    <scope>NUCLEOTIDE SEQUENCE</scope>
</reference>
<dbReference type="Proteomes" id="UP000837857">
    <property type="component" value="Chromosome 22"/>
</dbReference>
<accession>A0ABN8IHR3</accession>
<protein>
    <submittedName>
        <fullName evidence="2">Uncharacterized protein</fullName>
    </submittedName>
</protein>